<dbReference type="SUPFAM" id="SSF56235">
    <property type="entry name" value="N-terminal nucleophile aminohydrolases (Ntn hydrolases)"/>
    <property type="match status" value="1"/>
</dbReference>
<comment type="catalytic activity">
    <reaction evidence="8">
        <text>L-aspartate + L-glutamine + ATP + H2O = L-asparagine + L-glutamate + AMP + diphosphate + H(+)</text>
        <dbReference type="Rhea" id="RHEA:12228"/>
        <dbReference type="ChEBI" id="CHEBI:15377"/>
        <dbReference type="ChEBI" id="CHEBI:15378"/>
        <dbReference type="ChEBI" id="CHEBI:29985"/>
        <dbReference type="ChEBI" id="CHEBI:29991"/>
        <dbReference type="ChEBI" id="CHEBI:30616"/>
        <dbReference type="ChEBI" id="CHEBI:33019"/>
        <dbReference type="ChEBI" id="CHEBI:58048"/>
        <dbReference type="ChEBI" id="CHEBI:58359"/>
        <dbReference type="ChEBI" id="CHEBI:456215"/>
        <dbReference type="EC" id="6.3.5.4"/>
    </reaction>
</comment>
<dbReference type="InterPro" id="IPR051786">
    <property type="entry name" value="ASN_synthetase/amidase"/>
</dbReference>
<reference evidence="13" key="2">
    <citation type="journal article" date="2023" name="PLoS ONE">
        <title>Philodulcilactobacillus myokoensis gen. nov., sp. nov., a fructophilic, acidophilic, and agar-phobic lactic acid bacterium isolated from fermented vegetable extracts.</title>
        <authorList>
            <person name="Kouya T."/>
            <person name="Ishiyama Y."/>
            <person name="Ohashi S."/>
            <person name="Kumakubo R."/>
            <person name="Yamazaki T."/>
            <person name="Otaki T."/>
        </authorList>
    </citation>
    <scope>NUCLEOTIDE SEQUENCE</scope>
    <source>
        <strain evidence="13">WR16-4</strain>
    </source>
</reference>
<comment type="caution">
    <text evidence="13">The sequence shown here is derived from an EMBL/GenBank/DDBJ whole genome shotgun (WGS) entry which is preliminary data.</text>
</comment>
<dbReference type="EMBL" id="BRPL01000002">
    <property type="protein sequence ID" value="GLB46727.1"/>
    <property type="molecule type" value="Genomic_DNA"/>
</dbReference>
<evidence type="ECO:0000256" key="10">
    <source>
        <dbReference type="PIRSR" id="PIRSR001589-2"/>
    </source>
</evidence>
<protein>
    <recommendedName>
        <fullName evidence="3">asparagine synthase (glutamine-hydrolyzing)</fullName>
        <ecNumber evidence="3">6.3.5.4</ecNumber>
    </recommendedName>
</protein>
<evidence type="ECO:0000256" key="7">
    <source>
        <dbReference type="ARBA" id="ARBA00022962"/>
    </source>
</evidence>
<dbReference type="Gene3D" id="3.40.50.620">
    <property type="entry name" value="HUPs"/>
    <property type="match status" value="1"/>
</dbReference>
<accession>A0A9W6B0J1</accession>
<keyword evidence="6 9" id="KW-0061">Asparagine biosynthesis</keyword>
<proteinExistence type="inferred from homology"/>
<feature type="active site" description="For GATase activity" evidence="9">
    <location>
        <position position="2"/>
    </location>
</feature>
<evidence type="ECO:0000256" key="6">
    <source>
        <dbReference type="ARBA" id="ARBA00022888"/>
    </source>
</evidence>
<dbReference type="InterPro" id="IPR006426">
    <property type="entry name" value="Asn_synth_AEB"/>
</dbReference>
<dbReference type="InterPro" id="IPR001962">
    <property type="entry name" value="Asn_synthase"/>
</dbReference>
<dbReference type="NCBIfam" id="TIGR01536">
    <property type="entry name" value="asn_synth_AEB"/>
    <property type="match status" value="1"/>
</dbReference>
<evidence type="ECO:0000256" key="5">
    <source>
        <dbReference type="ARBA" id="ARBA00022840"/>
    </source>
</evidence>
<feature type="domain" description="Glutamine amidotransferase type-2" evidence="12">
    <location>
        <begin position="2"/>
        <end position="210"/>
    </location>
</feature>
<evidence type="ECO:0000256" key="4">
    <source>
        <dbReference type="ARBA" id="ARBA00022741"/>
    </source>
</evidence>
<dbReference type="PANTHER" id="PTHR43284:SF1">
    <property type="entry name" value="ASPARAGINE SYNTHETASE"/>
    <property type="match status" value="1"/>
</dbReference>
<dbReference type="InterPro" id="IPR014729">
    <property type="entry name" value="Rossmann-like_a/b/a_fold"/>
</dbReference>
<dbReference type="PROSITE" id="PS51278">
    <property type="entry name" value="GATASE_TYPE_2"/>
    <property type="match status" value="1"/>
</dbReference>
<comment type="pathway">
    <text evidence="1">Amino-acid biosynthesis; L-asparagine biosynthesis; L-asparagine from L-aspartate (L-Gln route): step 1/1.</text>
</comment>
<dbReference type="SUPFAM" id="SSF52402">
    <property type="entry name" value="Adenine nucleotide alpha hydrolases-like"/>
    <property type="match status" value="1"/>
</dbReference>
<feature type="site" description="Important for beta-aspartyl-AMP intermediate formation" evidence="11">
    <location>
        <position position="360"/>
    </location>
</feature>
<dbReference type="RefSeq" id="WP_286136188.1">
    <property type="nucleotide sequence ID" value="NZ_BRPL01000002.1"/>
</dbReference>
<dbReference type="InterPro" id="IPR017932">
    <property type="entry name" value="GATase_2_dom"/>
</dbReference>
<dbReference type="Pfam" id="PF00733">
    <property type="entry name" value="Asn_synthase"/>
    <property type="match status" value="1"/>
</dbReference>
<evidence type="ECO:0000256" key="1">
    <source>
        <dbReference type="ARBA" id="ARBA00005187"/>
    </source>
</evidence>
<organism evidence="13 14">
    <name type="scientific">Philodulcilactobacillus myokoensis</name>
    <dbReference type="NCBI Taxonomy" id="2929573"/>
    <lineage>
        <taxon>Bacteria</taxon>
        <taxon>Bacillati</taxon>
        <taxon>Bacillota</taxon>
        <taxon>Bacilli</taxon>
        <taxon>Lactobacillales</taxon>
        <taxon>Lactobacillaceae</taxon>
        <taxon>Philodulcilactobacillus</taxon>
    </lineage>
</organism>
<comment type="similarity">
    <text evidence="2">Belongs to the asparagine synthetase family.</text>
</comment>
<keyword evidence="5 10" id="KW-0067">ATP-binding</keyword>
<feature type="binding site" evidence="10">
    <location>
        <begin position="358"/>
        <end position="359"/>
    </location>
    <ligand>
        <name>ATP</name>
        <dbReference type="ChEBI" id="CHEBI:30616"/>
    </ligand>
</feature>
<name>A0A9W6B0J1_9LACO</name>
<gene>
    <name evidence="13" type="primary">asnB</name>
    <name evidence="13" type="ORF">WR164_07060</name>
</gene>
<dbReference type="CDD" id="cd01991">
    <property type="entry name" value="Asn_synthase_B_C"/>
    <property type="match status" value="1"/>
</dbReference>
<dbReference type="GO" id="GO:0005524">
    <property type="term" value="F:ATP binding"/>
    <property type="evidence" value="ECO:0007669"/>
    <property type="project" value="UniProtKB-KW"/>
</dbReference>
<evidence type="ECO:0000259" key="12">
    <source>
        <dbReference type="PROSITE" id="PS51278"/>
    </source>
</evidence>
<dbReference type="GO" id="GO:0004066">
    <property type="term" value="F:asparagine synthase (glutamine-hydrolyzing) activity"/>
    <property type="evidence" value="ECO:0007669"/>
    <property type="project" value="UniProtKB-EC"/>
</dbReference>
<dbReference type="InterPro" id="IPR033738">
    <property type="entry name" value="AsnB_N"/>
</dbReference>
<keyword evidence="4 10" id="KW-0547">Nucleotide-binding</keyword>
<dbReference type="PANTHER" id="PTHR43284">
    <property type="entry name" value="ASPARAGINE SYNTHETASE (GLUTAMINE-HYDROLYZING)"/>
    <property type="match status" value="1"/>
</dbReference>
<evidence type="ECO:0000256" key="9">
    <source>
        <dbReference type="PIRSR" id="PIRSR001589-1"/>
    </source>
</evidence>
<dbReference type="AlphaFoldDB" id="A0A9W6B0J1"/>
<sequence>MCGFTGFVNQKDVPTGTINKMADRIKHRGPDDEVYFDDHKVSIGFRRLSIIDLAHGAQPIYSEDHKSVLTFNGEIYNYKDIRKELKDLGYKFNTDVDSEVIIRGYEAWGPKVLNKLRGMFAFVIYDSAKKQVFGARDHFGIKPLYYYDDGKTFLWGSEIKAFLEHPNFKKELNTKLLPIHLSFEFIPSRETMFKHVYKLLPGQYFVHKLNGGTELHRYFKFNYDHIDNSQTVDGDAKKLRKIVRDSVKEHMVSDVEVGSFLSSGVDSSYVLTEASKLHPIHSFSLGFHHSKYSELSWSTDFAKQLHQKNTPIYMNGDDYFGFLPTMMYYMDEPLSNPSAPQLFFLSKRTRESVKVALSGEGADEFFGGYNTYLEAIPFERYQKWVPGFIRNALAKMVKKMRPFHGRRFLIRGAEPLSERYYRVNYVFDYDQRNQLLKDPSINVDSGKYTKHIFDDVKDKDPMTQEQYFDINTWLPYDILHKADRMSMCNSLEVRTPLVDKVVGKFASTMPTKTRILKDGTTKVSLRQAAEDALPDKVAKKEKMGFPSPIAKWINTPKYHKLIVKAFNSDIAHRFFNVDYLMHLLKLHAEGHSIMQKIFTIYTFILWYGVYFPENTNLDIIDQVHKTKTDM</sequence>
<dbReference type="Gene3D" id="3.60.20.10">
    <property type="entry name" value="Glutamine Phosphoribosylpyrophosphate, subunit 1, domain 1"/>
    <property type="match status" value="1"/>
</dbReference>
<feature type="binding site" evidence="10">
    <location>
        <position position="97"/>
    </location>
    <ligand>
        <name>L-glutamine</name>
        <dbReference type="ChEBI" id="CHEBI:58359"/>
    </ligand>
</feature>
<evidence type="ECO:0000313" key="14">
    <source>
        <dbReference type="Proteomes" id="UP001144204"/>
    </source>
</evidence>
<evidence type="ECO:0000256" key="2">
    <source>
        <dbReference type="ARBA" id="ARBA00005752"/>
    </source>
</evidence>
<dbReference type="GO" id="GO:0006529">
    <property type="term" value="P:asparagine biosynthetic process"/>
    <property type="evidence" value="ECO:0007669"/>
    <property type="project" value="UniProtKB-KW"/>
</dbReference>
<dbReference type="Proteomes" id="UP001144204">
    <property type="component" value="Unassembled WGS sequence"/>
</dbReference>
<evidence type="ECO:0000256" key="3">
    <source>
        <dbReference type="ARBA" id="ARBA00012737"/>
    </source>
</evidence>
<reference evidence="13" key="1">
    <citation type="submission" date="2022-07" db="EMBL/GenBank/DDBJ databases">
        <authorList>
            <person name="Kouya T."/>
            <person name="Ishiyama Y."/>
        </authorList>
    </citation>
    <scope>NUCLEOTIDE SEQUENCE</scope>
    <source>
        <strain evidence="13">WR16-4</strain>
    </source>
</reference>
<dbReference type="CDD" id="cd00712">
    <property type="entry name" value="AsnB"/>
    <property type="match status" value="1"/>
</dbReference>
<keyword evidence="9" id="KW-0028">Amino-acid biosynthesis</keyword>
<dbReference type="GO" id="GO:0005829">
    <property type="term" value="C:cytosol"/>
    <property type="evidence" value="ECO:0007669"/>
    <property type="project" value="TreeGrafter"/>
</dbReference>
<keyword evidence="14" id="KW-1185">Reference proteome</keyword>
<evidence type="ECO:0000256" key="11">
    <source>
        <dbReference type="PIRSR" id="PIRSR001589-3"/>
    </source>
</evidence>
<dbReference type="EC" id="6.3.5.4" evidence="3"/>
<dbReference type="Pfam" id="PF13537">
    <property type="entry name" value="GATase_7"/>
    <property type="match status" value="1"/>
</dbReference>
<dbReference type="InterPro" id="IPR029055">
    <property type="entry name" value="Ntn_hydrolases_N"/>
</dbReference>
<keyword evidence="7 9" id="KW-0315">Glutamine amidotransferase</keyword>
<evidence type="ECO:0000256" key="8">
    <source>
        <dbReference type="ARBA" id="ARBA00048741"/>
    </source>
</evidence>
<evidence type="ECO:0000313" key="13">
    <source>
        <dbReference type="EMBL" id="GLB46727.1"/>
    </source>
</evidence>
<dbReference type="PIRSF" id="PIRSF001589">
    <property type="entry name" value="Asn_synthetase_glu-h"/>
    <property type="match status" value="1"/>
</dbReference>